<organism evidence="2 3">
    <name type="scientific">Diatraea saccharalis</name>
    <name type="common">sugarcane borer</name>
    <dbReference type="NCBI Taxonomy" id="40085"/>
    <lineage>
        <taxon>Eukaryota</taxon>
        <taxon>Metazoa</taxon>
        <taxon>Ecdysozoa</taxon>
        <taxon>Arthropoda</taxon>
        <taxon>Hexapoda</taxon>
        <taxon>Insecta</taxon>
        <taxon>Pterygota</taxon>
        <taxon>Neoptera</taxon>
        <taxon>Endopterygota</taxon>
        <taxon>Lepidoptera</taxon>
        <taxon>Glossata</taxon>
        <taxon>Ditrysia</taxon>
        <taxon>Pyraloidea</taxon>
        <taxon>Crambidae</taxon>
        <taxon>Crambinae</taxon>
        <taxon>Diatraea</taxon>
    </lineage>
</organism>
<dbReference type="OrthoDB" id="7481577at2759"/>
<feature type="compositionally biased region" description="Gly residues" evidence="1">
    <location>
        <begin position="1"/>
        <end position="22"/>
    </location>
</feature>
<gene>
    <name evidence="2" type="ORF">DIATSA_LOCUS9808</name>
</gene>
<reference evidence="2" key="1">
    <citation type="submission" date="2021-12" db="EMBL/GenBank/DDBJ databases">
        <authorList>
            <person name="King R."/>
        </authorList>
    </citation>
    <scope>NUCLEOTIDE SEQUENCE</scope>
</reference>
<keyword evidence="3" id="KW-1185">Reference proteome</keyword>
<feature type="region of interest" description="Disordered" evidence="1">
    <location>
        <begin position="1"/>
        <end position="29"/>
    </location>
</feature>
<feature type="region of interest" description="Disordered" evidence="1">
    <location>
        <begin position="60"/>
        <end position="111"/>
    </location>
</feature>
<dbReference type="AlphaFoldDB" id="A0A9N9RA50"/>
<dbReference type="EMBL" id="OU893335">
    <property type="protein sequence ID" value="CAG9792260.1"/>
    <property type="molecule type" value="Genomic_DNA"/>
</dbReference>
<dbReference type="Proteomes" id="UP001153714">
    <property type="component" value="Chromosome 4"/>
</dbReference>
<evidence type="ECO:0000313" key="3">
    <source>
        <dbReference type="Proteomes" id="UP001153714"/>
    </source>
</evidence>
<sequence length="111" mass="10989">MSGGSGGGGSGGGGAGGLGGGLCVPDLDSRRPSTCRVELGSLLAPEPRPLDNKVKIVVPGRAVDGGGSRPTSIMSGGACGWRGRGGRARRRHGAAAALQPPRRPRPYHAAL</sequence>
<evidence type="ECO:0000313" key="2">
    <source>
        <dbReference type="EMBL" id="CAG9792260.1"/>
    </source>
</evidence>
<proteinExistence type="predicted"/>
<feature type="compositionally biased region" description="Basic residues" evidence="1">
    <location>
        <begin position="84"/>
        <end position="93"/>
    </location>
</feature>
<accession>A0A9N9RA50</accession>
<evidence type="ECO:0000256" key="1">
    <source>
        <dbReference type="SAM" id="MobiDB-lite"/>
    </source>
</evidence>
<feature type="compositionally biased region" description="Basic residues" evidence="1">
    <location>
        <begin position="102"/>
        <end position="111"/>
    </location>
</feature>
<reference evidence="2" key="2">
    <citation type="submission" date="2022-10" db="EMBL/GenBank/DDBJ databases">
        <authorList>
            <consortium name="ENA_rothamsted_submissions"/>
            <consortium name="culmorum"/>
            <person name="King R."/>
        </authorList>
    </citation>
    <scope>NUCLEOTIDE SEQUENCE</scope>
</reference>
<name>A0A9N9RA50_9NEOP</name>
<protein>
    <submittedName>
        <fullName evidence="2">Uncharacterized protein</fullName>
    </submittedName>
</protein>